<dbReference type="VEuPathDB" id="VectorBase:RSAN_037131"/>
<name>A0A9D4T952_RHISA</name>
<reference evidence="1" key="2">
    <citation type="submission" date="2021-09" db="EMBL/GenBank/DDBJ databases">
        <authorList>
            <person name="Jia N."/>
            <person name="Wang J."/>
            <person name="Shi W."/>
            <person name="Du L."/>
            <person name="Sun Y."/>
            <person name="Zhan W."/>
            <person name="Jiang J."/>
            <person name="Wang Q."/>
            <person name="Zhang B."/>
            <person name="Ji P."/>
            <person name="Sakyi L.B."/>
            <person name="Cui X."/>
            <person name="Yuan T."/>
            <person name="Jiang B."/>
            <person name="Yang W."/>
            <person name="Lam T.T.-Y."/>
            <person name="Chang Q."/>
            <person name="Ding S."/>
            <person name="Wang X."/>
            <person name="Zhu J."/>
            <person name="Ruan X."/>
            <person name="Zhao L."/>
            <person name="Wei J."/>
            <person name="Que T."/>
            <person name="Du C."/>
            <person name="Cheng J."/>
            <person name="Dai P."/>
            <person name="Han X."/>
            <person name="Huang E."/>
            <person name="Gao Y."/>
            <person name="Liu J."/>
            <person name="Shao H."/>
            <person name="Ye R."/>
            <person name="Li L."/>
            <person name="Wei W."/>
            <person name="Wang X."/>
            <person name="Wang C."/>
            <person name="Huo Q."/>
            <person name="Li W."/>
            <person name="Guo W."/>
            <person name="Chen H."/>
            <person name="Chen S."/>
            <person name="Zhou L."/>
            <person name="Zhou L."/>
            <person name="Ni X."/>
            <person name="Tian J."/>
            <person name="Zhou Y."/>
            <person name="Sheng Y."/>
            <person name="Liu T."/>
            <person name="Pan Y."/>
            <person name="Xia L."/>
            <person name="Li J."/>
            <person name="Zhao F."/>
            <person name="Cao W."/>
        </authorList>
    </citation>
    <scope>NUCLEOTIDE SEQUENCE</scope>
    <source>
        <strain evidence="1">Rsan-2018</strain>
        <tissue evidence="1">Larvae</tissue>
    </source>
</reference>
<gene>
    <name evidence="1" type="ORF">HPB52_009624</name>
</gene>
<comment type="caution">
    <text evidence="1">The sequence shown here is derived from an EMBL/GenBank/DDBJ whole genome shotgun (WGS) entry which is preliminary data.</text>
</comment>
<proteinExistence type="predicted"/>
<organism evidence="1 2">
    <name type="scientific">Rhipicephalus sanguineus</name>
    <name type="common">Brown dog tick</name>
    <name type="synonym">Ixodes sanguineus</name>
    <dbReference type="NCBI Taxonomy" id="34632"/>
    <lineage>
        <taxon>Eukaryota</taxon>
        <taxon>Metazoa</taxon>
        <taxon>Ecdysozoa</taxon>
        <taxon>Arthropoda</taxon>
        <taxon>Chelicerata</taxon>
        <taxon>Arachnida</taxon>
        <taxon>Acari</taxon>
        <taxon>Parasitiformes</taxon>
        <taxon>Ixodida</taxon>
        <taxon>Ixodoidea</taxon>
        <taxon>Ixodidae</taxon>
        <taxon>Rhipicephalinae</taxon>
        <taxon>Rhipicephalus</taxon>
        <taxon>Rhipicephalus</taxon>
    </lineage>
</organism>
<dbReference type="EMBL" id="JABSTV010001245">
    <property type="protein sequence ID" value="KAH7983139.1"/>
    <property type="molecule type" value="Genomic_DNA"/>
</dbReference>
<keyword evidence="2" id="KW-1185">Reference proteome</keyword>
<evidence type="ECO:0000313" key="1">
    <source>
        <dbReference type="EMBL" id="KAH7983139.1"/>
    </source>
</evidence>
<evidence type="ECO:0000313" key="2">
    <source>
        <dbReference type="Proteomes" id="UP000821837"/>
    </source>
</evidence>
<accession>A0A9D4T952</accession>
<dbReference type="AlphaFoldDB" id="A0A9D4T952"/>
<reference evidence="1" key="1">
    <citation type="journal article" date="2020" name="Cell">
        <title>Large-Scale Comparative Analyses of Tick Genomes Elucidate Their Genetic Diversity and Vector Capacities.</title>
        <authorList>
            <consortium name="Tick Genome and Microbiome Consortium (TIGMIC)"/>
            <person name="Jia N."/>
            <person name="Wang J."/>
            <person name="Shi W."/>
            <person name="Du L."/>
            <person name="Sun Y."/>
            <person name="Zhan W."/>
            <person name="Jiang J.F."/>
            <person name="Wang Q."/>
            <person name="Zhang B."/>
            <person name="Ji P."/>
            <person name="Bell-Sakyi L."/>
            <person name="Cui X.M."/>
            <person name="Yuan T.T."/>
            <person name="Jiang B.G."/>
            <person name="Yang W.F."/>
            <person name="Lam T.T."/>
            <person name="Chang Q.C."/>
            <person name="Ding S.J."/>
            <person name="Wang X.J."/>
            <person name="Zhu J.G."/>
            <person name="Ruan X.D."/>
            <person name="Zhao L."/>
            <person name="Wei J.T."/>
            <person name="Ye R.Z."/>
            <person name="Que T.C."/>
            <person name="Du C.H."/>
            <person name="Zhou Y.H."/>
            <person name="Cheng J.X."/>
            <person name="Dai P.F."/>
            <person name="Guo W.B."/>
            <person name="Han X.H."/>
            <person name="Huang E.J."/>
            <person name="Li L.F."/>
            <person name="Wei W."/>
            <person name="Gao Y.C."/>
            <person name="Liu J.Z."/>
            <person name="Shao H.Z."/>
            <person name="Wang X."/>
            <person name="Wang C.C."/>
            <person name="Yang T.C."/>
            <person name="Huo Q.B."/>
            <person name="Li W."/>
            <person name="Chen H.Y."/>
            <person name="Chen S.E."/>
            <person name="Zhou L.G."/>
            <person name="Ni X.B."/>
            <person name="Tian J.H."/>
            <person name="Sheng Y."/>
            <person name="Liu T."/>
            <person name="Pan Y.S."/>
            <person name="Xia L.Y."/>
            <person name="Li J."/>
            <person name="Zhao F."/>
            <person name="Cao W.C."/>
        </authorList>
    </citation>
    <scope>NUCLEOTIDE SEQUENCE</scope>
    <source>
        <strain evidence="1">Rsan-2018</strain>
    </source>
</reference>
<protein>
    <submittedName>
        <fullName evidence="1">Uncharacterized protein</fullName>
    </submittedName>
</protein>
<sequence>MRILVDASQSACGAAPPSRNSFTQRLGALLLDRTPARSDGQGSGNPRDEARLLNNLLKLMYDWIDSNREFLFVKEPQEVGVYKNIMRDACVKVSRSLSRDMQPHKLVILCLRFACAWCLKIFQGGSDGEVISRECRRRYRLGHLALITLNRLSMSGNLAYLRRAPEGNVSTELVRIYIDRADEEFFTIIRRYEDIFTVIMTDWSGVDTIQCHIKTDRMDEWFLQLMVTGSRWALERLKDIVVYPSFREVLSLVFKRQISQP</sequence>
<dbReference type="Proteomes" id="UP000821837">
    <property type="component" value="Chromosome 1"/>
</dbReference>